<protein>
    <submittedName>
        <fullName evidence="2">Uncharacterized protein</fullName>
    </submittedName>
</protein>
<evidence type="ECO:0000313" key="2">
    <source>
        <dbReference type="EMBL" id="EHP28795.1"/>
    </source>
</evidence>
<comment type="caution">
    <text evidence="2">The sequence shown here is derived from an EMBL/GenBank/DDBJ whole genome shotgun (WGS) entry which is preliminary data.</text>
</comment>
<dbReference type="AlphaFoldDB" id="H1FTL9"/>
<evidence type="ECO:0000313" key="3">
    <source>
        <dbReference type="Proteomes" id="UP000006431"/>
    </source>
</evidence>
<dbReference type="HOGENOM" id="CLU_2756350_0_0_7"/>
<dbReference type="Proteomes" id="UP000006431">
    <property type="component" value="Unassembled WGS sequence"/>
</dbReference>
<dbReference type="STRING" id="929558.SMGD1_0268"/>
<sequence>MELIRTGVLPFSDYVIFYFVDMFGVEWLAFYHYILVAIFALAIAGWVFAIRMYFNCDRDIKIALEKECVK</sequence>
<gene>
    <name evidence="2" type="ORF">SMGD1_0268</name>
</gene>
<dbReference type="PATRIC" id="fig|929558.5.peg.268"/>
<organism evidence="2 3">
    <name type="scientific">Sulfurimonas gotlandica (strain DSM 19862 / JCM 16533 / GD1)</name>
    <dbReference type="NCBI Taxonomy" id="929558"/>
    <lineage>
        <taxon>Bacteria</taxon>
        <taxon>Pseudomonadati</taxon>
        <taxon>Campylobacterota</taxon>
        <taxon>Epsilonproteobacteria</taxon>
        <taxon>Campylobacterales</taxon>
        <taxon>Sulfurimonadaceae</taxon>
        <taxon>Sulfurimonas</taxon>
    </lineage>
</organism>
<keyword evidence="1" id="KW-0812">Transmembrane</keyword>
<feature type="transmembrane region" description="Helical" evidence="1">
    <location>
        <begin position="30"/>
        <end position="54"/>
    </location>
</feature>
<dbReference type="EMBL" id="AFRZ01000001">
    <property type="protein sequence ID" value="EHP28795.1"/>
    <property type="molecule type" value="Genomic_DNA"/>
</dbReference>
<keyword evidence="3" id="KW-1185">Reference proteome</keyword>
<proteinExistence type="predicted"/>
<reference evidence="2 3" key="1">
    <citation type="journal article" date="2012" name="Proc. Natl. Acad. Sci. U.S.A.">
        <title>Genome and physiology of a model Epsilonproteobacterium responsible for sulfide detoxification in marine oxygen depletion zones.</title>
        <authorList>
            <person name="Grote J."/>
            <person name="Schott T."/>
            <person name="Bruckner C.G."/>
            <person name="Glockner F.O."/>
            <person name="Jost G."/>
            <person name="Teeling H."/>
            <person name="Labrenz M."/>
            <person name="Jurgens K."/>
        </authorList>
    </citation>
    <scope>NUCLEOTIDE SEQUENCE [LARGE SCALE GENOMIC DNA]</scope>
    <source>
        <strain evidence="2 3">GD1</strain>
    </source>
</reference>
<accession>H1FTL9</accession>
<keyword evidence="1" id="KW-0472">Membrane</keyword>
<name>H1FTL9_SULGG</name>
<keyword evidence="1" id="KW-1133">Transmembrane helix</keyword>
<evidence type="ECO:0000256" key="1">
    <source>
        <dbReference type="SAM" id="Phobius"/>
    </source>
</evidence>
<dbReference type="RefSeq" id="WP_008340405.1">
    <property type="nucleotide sequence ID" value="NZ_AFRZ01000001.1"/>
</dbReference>